<dbReference type="OrthoDB" id="1067458at2"/>
<evidence type="ECO:0000313" key="2">
    <source>
        <dbReference type="EMBL" id="PTQ92417.1"/>
    </source>
</evidence>
<reference evidence="2 3" key="1">
    <citation type="submission" date="2018-04" db="EMBL/GenBank/DDBJ databases">
        <title>Genomic Encyclopedia of Archaeal and Bacterial Type Strains, Phase II (KMG-II): from individual species to whole genera.</title>
        <authorList>
            <person name="Goeker M."/>
        </authorList>
    </citation>
    <scope>NUCLEOTIDE SEQUENCE [LARGE SCALE GENOMIC DNA]</scope>
    <source>
        <strain evidence="2 3">DSM 26809</strain>
    </source>
</reference>
<dbReference type="PROSITE" id="PS51257">
    <property type="entry name" value="PROKAR_LIPOPROTEIN"/>
    <property type="match status" value="1"/>
</dbReference>
<name>A0A2T5J4M3_9SPHI</name>
<dbReference type="AlphaFoldDB" id="A0A2T5J4M3"/>
<evidence type="ECO:0000256" key="1">
    <source>
        <dbReference type="SAM" id="SignalP"/>
    </source>
</evidence>
<sequence>MRKLYQLSLFICLLTLYSTLISCFSTDIDTDRDGVLDGADSCKLVAGSKTNHGCPVIPKVKGIHLYLDNSASMGGYYQAQTEYKTIVSDLAMKMNEQIHPVQISFIAKENLPYKKSISDFTSDLATAPMAAQKSSELHRMIHDIAAHCAKDEVSLLVSDCILSFPDSDIKVNPNVNVQNAASTLKNNIYLSFADLRKQGFAASIYGFRSKFYGTYYDYQNSKTKLKGTMRPFYIWVIAKQALLLQFNMKLEQIGSFKPDQALHFGLVNRAVTNYNILPQLTHEGEWLKSTQGISDISLNKGQSLQFGLVLNLDQLPSYARSLSYLQKNLVVNTTGCSAQLSFQSKSTVDQSKLRSDSQKEAFAACTHVAVVRVTDMPLTKANIHFYLPLKYDTWYQDWSTMDDRAAKDQVERTFALEHLITGVKEAYELPNTKYIDCSLLLTK</sequence>
<evidence type="ECO:0008006" key="4">
    <source>
        <dbReference type="Google" id="ProtNLM"/>
    </source>
</evidence>
<dbReference type="RefSeq" id="WP_107831564.1">
    <property type="nucleotide sequence ID" value="NZ_CP160205.1"/>
</dbReference>
<organism evidence="2 3">
    <name type="scientific">Mucilaginibacter yixingensis</name>
    <dbReference type="NCBI Taxonomy" id="1295612"/>
    <lineage>
        <taxon>Bacteria</taxon>
        <taxon>Pseudomonadati</taxon>
        <taxon>Bacteroidota</taxon>
        <taxon>Sphingobacteriia</taxon>
        <taxon>Sphingobacteriales</taxon>
        <taxon>Sphingobacteriaceae</taxon>
        <taxon>Mucilaginibacter</taxon>
    </lineage>
</organism>
<dbReference type="Proteomes" id="UP000244168">
    <property type="component" value="Unassembled WGS sequence"/>
</dbReference>
<protein>
    <recommendedName>
        <fullName evidence="4">VWFA domain-containing protein</fullName>
    </recommendedName>
</protein>
<feature type="signal peptide" evidence="1">
    <location>
        <begin position="1"/>
        <end position="22"/>
    </location>
</feature>
<keyword evidence="3" id="KW-1185">Reference proteome</keyword>
<feature type="chain" id="PRO_5015674650" description="VWFA domain-containing protein" evidence="1">
    <location>
        <begin position="23"/>
        <end position="443"/>
    </location>
</feature>
<keyword evidence="1" id="KW-0732">Signal</keyword>
<evidence type="ECO:0000313" key="3">
    <source>
        <dbReference type="Proteomes" id="UP000244168"/>
    </source>
</evidence>
<dbReference type="EMBL" id="QAOQ01000012">
    <property type="protein sequence ID" value="PTQ92417.1"/>
    <property type="molecule type" value="Genomic_DNA"/>
</dbReference>
<proteinExistence type="predicted"/>
<comment type="caution">
    <text evidence="2">The sequence shown here is derived from an EMBL/GenBank/DDBJ whole genome shotgun (WGS) entry which is preliminary data.</text>
</comment>
<gene>
    <name evidence="2" type="ORF">C8P68_11217</name>
</gene>
<accession>A0A2T5J4M3</accession>